<gene>
    <name evidence="1" type="ORF">CSSPJE1EN2_LOCUS26129</name>
</gene>
<reference evidence="1" key="1">
    <citation type="submission" date="2024-03" db="EMBL/GenBank/DDBJ databases">
        <authorList>
            <consortium name="ELIXIR-Norway"/>
            <consortium name="Elixir Norway"/>
        </authorList>
    </citation>
    <scope>NUCLEOTIDE SEQUENCE</scope>
</reference>
<dbReference type="Proteomes" id="UP001497522">
    <property type="component" value="Unassembled WGS sequence"/>
</dbReference>
<dbReference type="EMBL" id="CAXHBF010000442">
    <property type="protein sequence ID" value="CAK9856197.1"/>
    <property type="molecule type" value="Genomic_DNA"/>
</dbReference>
<keyword evidence="2" id="KW-1185">Reference proteome</keyword>
<organism evidence="1 2">
    <name type="scientific">Sphagnum jensenii</name>
    <dbReference type="NCBI Taxonomy" id="128206"/>
    <lineage>
        <taxon>Eukaryota</taxon>
        <taxon>Viridiplantae</taxon>
        <taxon>Streptophyta</taxon>
        <taxon>Embryophyta</taxon>
        <taxon>Bryophyta</taxon>
        <taxon>Sphagnophytina</taxon>
        <taxon>Sphagnopsida</taxon>
        <taxon>Sphagnales</taxon>
        <taxon>Sphagnaceae</taxon>
        <taxon>Sphagnum</taxon>
    </lineage>
</organism>
<accession>A0ABP0ZZM7</accession>
<evidence type="ECO:0000313" key="2">
    <source>
        <dbReference type="Proteomes" id="UP001497522"/>
    </source>
</evidence>
<proteinExistence type="predicted"/>
<sequence length="89" mass="9857">MGAGSPWPTCGTSKRKLLIALGGLQNVRIVDNDNLIIIPLDVDCGKLYFYLHLLCDMLPKVVVKVHIIPTVERAVINQEKGKYNLLLEG</sequence>
<protein>
    <submittedName>
        <fullName evidence="1">Uncharacterized protein</fullName>
    </submittedName>
</protein>
<evidence type="ECO:0000313" key="1">
    <source>
        <dbReference type="EMBL" id="CAK9856197.1"/>
    </source>
</evidence>
<name>A0ABP0ZZM7_9BRYO</name>
<comment type="caution">
    <text evidence="1">The sequence shown here is derived from an EMBL/GenBank/DDBJ whole genome shotgun (WGS) entry which is preliminary data.</text>
</comment>